<feature type="transmembrane region" description="Helical" evidence="1">
    <location>
        <begin position="219"/>
        <end position="236"/>
    </location>
</feature>
<reference evidence="2 3" key="1">
    <citation type="submission" date="2018-06" db="EMBL/GenBank/DDBJ databases">
        <title>Genomic Encyclopedia of Type Strains, Phase IV (KMG-IV): sequencing the most valuable type-strain genomes for metagenomic binning, comparative biology and taxonomic classification.</title>
        <authorList>
            <person name="Goeker M."/>
        </authorList>
    </citation>
    <scope>NUCLEOTIDE SEQUENCE [LARGE SCALE GENOMIC DNA]</scope>
    <source>
        <strain evidence="2 3">DSM 15140</strain>
    </source>
</reference>
<protein>
    <submittedName>
        <fullName evidence="2">Uncharacterized protein</fullName>
    </submittedName>
</protein>
<feature type="transmembrane region" description="Helical" evidence="1">
    <location>
        <begin position="6"/>
        <end position="23"/>
    </location>
</feature>
<keyword evidence="3" id="KW-1185">Reference proteome</keyword>
<dbReference type="RefSeq" id="WP_113868472.1">
    <property type="nucleotide sequence ID" value="NZ_BAABQN010000003.1"/>
</dbReference>
<evidence type="ECO:0000256" key="1">
    <source>
        <dbReference type="SAM" id="Phobius"/>
    </source>
</evidence>
<dbReference type="Proteomes" id="UP000252254">
    <property type="component" value="Unassembled WGS sequence"/>
</dbReference>
<feature type="transmembrane region" description="Helical" evidence="1">
    <location>
        <begin position="187"/>
        <end position="207"/>
    </location>
</feature>
<keyword evidence="1" id="KW-0812">Transmembrane</keyword>
<dbReference type="OrthoDB" id="9976069at2"/>
<sequence length="258" mass="29672">MNINLLNTIITTVAAIFTIIQITKEFIKPKTSILVQQKFVNGDDIYIDASTTINKPPYHNNNDDGFETAALRVGLAFLIISIILSFYSLTYEFISMIGLLILSITIYKDTKIPFENHKAKIQWAFKNITYIAIIFSLLFIPKSVEAVIVQIQPMQFDSLQTLLNSITYNIKFVWNLLYNDTLTANNVIGRVLVNLGIIYYFTVLLITKRKVHNERSLKDMSTFILVMILIIIVSNIDSFWNLIEPLRDNIETWFNSTN</sequence>
<proteinExistence type="predicted"/>
<evidence type="ECO:0000313" key="3">
    <source>
        <dbReference type="Proteomes" id="UP000252254"/>
    </source>
</evidence>
<keyword evidence="1" id="KW-0472">Membrane</keyword>
<evidence type="ECO:0000313" key="2">
    <source>
        <dbReference type="EMBL" id="RBO99520.1"/>
    </source>
</evidence>
<organism evidence="2 3">
    <name type="scientific">Paraliobacillus ryukyuensis</name>
    <dbReference type="NCBI Taxonomy" id="200904"/>
    <lineage>
        <taxon>Bacteria</taxon>
        <taxon>Bacillati</taxon>
        <taxon>Bacillota</taxon>
        <taxon>Bacilli</taxon>
        <taxon>Bacillales</taxon>
        <taxon>Bacillaceae</taxon>
        <taxon>Paraliobacillus</taxon>
    </lineage>
</organism>
<gene>
    <name evidence="2" type="ORF">DES48_104196</name>
</gene>
<accession>A0A366EAR6</accession>
<feature type="transmembrane region" description="Helical" evidence="1">
    <location>
        <begin position="69"/>
        <end position="87"/>
    </location>
</feature>
<keyword evidence="1" id="KW-1133">Transmembrane helix</keyword>
<name>A0A366EAR6_9BACI</name>
<dbReference type="EMBL" id="QNRI01000004">
    <property type="protein sequence ID" value="RBO99520.1"/>
    <property type="molecule type" value="Genomic_DNA"/>
</dbReference>
<comment type="caution">
    <text evidence="2">The sequence shown here is derived from an EMBL/GenBank/DDBJ whole genome shotgun (WGS) entry which is preliminary data.</text>
</comment>
<dbReference type="AlphaFoldDB" id="A0A366EAR6"/>
<feature type="transmembrane region" description="Helical" evidence="1">
    <location>
        <begin position="130"/>
        <end position="151"/>
    </location>
</feature>